<feature type="domain" description="Phage tail tape measure protein" evidence="2">
    <location>
        <begin position="1"/>
        <end position="179"/>
    </location>
</feature>
<dbReference type="NCBIfam" id="TIGR01760">
    <property type="entry name" value="tape_meas_TP901"/>
    <property type="match status" value="1"/>
</dbReference>
<dbReference type="InterPro" id="IPR010090">
    <property type="entry name" value="Phage_tape_meas"/>
</dbReference>
<evidence type="ECO:0000259" key="2">
    <source>
        <dbReference type="Pfam" id="PF10145"/>
    </source>
</evidence>
<name>A0A8S5QZG6_9CAUD</name>
<dbReference type="GO" id="GO:0098003">
    <property type="term" value="P:viral tail assembly"/>
    <property type="evidence" value="ECO:0007669"/>
    <property type="project" value="UniProtKB-KW"/>
</dbReference>
<evidence type="ECO:0000256" key="1">
    <source>
        <dbReference type="ARBA" id="ARBA00022465"/>
    </source>
</evidence>
<reference evidence="3" key="1">
    <citation type="journal article" date="2021" name="Proc. Natl. Acad. Sci. U.S.A.">
        <title>A Catalog of Tens of Thousands of Viruses from Human Metagenomes Reveals Hidden Associations with Chronic Diseases.</title>
        <authorList>
            <person name="Tisza M.J."/>
            <person name="Buck C.B."/>
        </authorList>
    </citation>
    <scope>NUCLEOTIDE SEQUENCE</scope>
    <source>
        <strain evidence="3">CtyvQ1</strain>
    </source>
</reference>
<proteinExistence type="predicted"/>
<keyword evidence="1" id="KW-1245">Viral tail assembly</keyword>
<keyword evidence="1" id="KW-1188">Viral release from host cell</keyword>
<dbReference type="EMBL" id="BK015776">
    <property type="protein sequence ID" value="DAE24488.1"/>
    <property type="molecule type" value="Genomic_DNA"/>
</dbReference>
<organism evidence="3">
    <name type="scientific">Siphoviridae sp. ctyvQ1</name>
    <dbReference type="NCBI Taxonomy" id="2826525"/>
    <lineage>
        <taxon>Viruses</taxon>
        <taxon>Duplodnaviria</taxon>
        <taxon>Heunggongvirae</taxon>
        <taxon>Uroviricota</taxon>
        <taxon>Caudoviricetes</taxon>
    </lineage>
</organism>
<sequence>MEMLKQSTTLAVVGQLDAASSTDQLTAITKSYNVAVEDTSKIVDKLVAVDLNYAASTGEISTALQKVASSAGQAGLGLDKLIGLITISEEKTRQAPEVIGSAWQSIIARIGKITAKVDLDDLVDENGKVVATINDADKVLSKYGINLVDTSGKMRDMGTIMDEIGAKWGQMSTLEQNQLAYVVLSSHNTK</sequence>
<evidence type="ECO:0000313" key="3">
    <source>
        <dbReference type="EMBL" id="DAE24488.1"/>
    </source>
</evidence>
<protein>
    <submittedName>
        <fullName evidence="3">Minor tail protein</fullName>
    </submittedName>
</protein>
<accession>A0A8S5QZG6</accession>
<dbReference type="Pfam" id="PF10145">
    <property type="entry name" value="PhageMin_Tail"/>
    <property type="match status" value="1"/>
</dbReference>